<reference evidence="1 2" key="1">
    <citation type="journal article" date="2015" name="Genome Announc.">
        <title>Complete genome sequence of the human gut symbiont Roseburia hominis.</title>
        <authorList>
            <person name="Travis A.J."/>
            <person name="Kelly D."/>
            <person name="Flint H.J."/>
            <person name="Aminov R.I."/>
        </authorList>
    </citation>
    <scope>NUCLEOTIDE SEQUENCE [LARGE SCALE GENOMIC DNA]</scope>
    <source>
        <strain evidence="2">DSM 16839 / JCM 17582 / NCIMB 14029 / A2-183</strain>
    </source>
</reference>
<dbReference type="AlphaFoldDB" id="G2SYC8"/>
<dbReference type="EMBL" id="CP003040">
    <property type="protein sequence ID" value="AEN97878.1"/>
    <property type="molecule type" value="Genomic_DNA"/>
</dbReference>
<gene>
    <name evidence="1" type="ordered locus">RHOM_13860</name>
</gene>
<dbReference type="GeneID" id="93724476"/>
<dbReference type="HOGENOM" id="CLU_803817_0_0_9"/>
<protein>
    <submittedName>
        <fullName evidence="1">Uncharacterized protein</fullName>
    </submittedName>
</protein>
<accession>G2SYC8</accession>
<name>G2SYC8_ROSHA</name>
<proteinExistence type="predicted"/>
<dbReference type="RefSeq" id="WP_014080845.1">
    <property type="nucleotide sequence ID" value="NC_015977.1"/>
</dbReference>
<sequence>MMASNSKMCYDVGMRCGHPSAHTYGLLLEKEFFMETYNDQLFPPAFLVNYTKEPAGRQRVLTYSLFRFLSCVSEEHPDLAQFLADQVSCPSAEDSFETLEDYLSADDYFSPSIAADGFEPFYLYAAIVLTAGVPFGTTTPVINSLIEDHAPEAASLPYADGNLPLDALLVDCRNFYAALCLCLMHHTDALAVLLPQFLNAYRPEYHFSCESFVLYDFMDEYFEQHDCLHHPSFVQLTDTLVAATLNYYNTDFGTLLETEIAQNLSGTGSRFAGLKRYGSVRLPAITDTDKACHMLANLFRYAALYELRSHLFDFHLDEDRLITLDNWQTELHWHYVQYANVYQLALDSFQSAILSRELLHRQFLLNLSCLNL</sequence>
<keyword evidence="2" id="KW-1185">Reference proteome</keyword>
<evidence type="ECO:0000313" key="1">
    <source>
        <dbReference type="EMBL" id="AEN97878.1"/>
    </source>
</evidence>
<organism evidence="1 2">
    <name type="scientific">Roseburia hominis (strain DSM 16839 / JCM 17582 / NCIMB 14029 / A2-183)</name>
    <dbReference type="NCBI Taxonomy" id="585394"/>
    <lineage>
        <taxon>Bacteria</taxon>
        <taxon>Bacillati</taxon>
        <taxon>Bacillota</taxon>
        <taxon>Clostridia</taxon>
        <taxon>Lachnospirales</taxon>
        <taxon>Lachnospiraceae</taxon>
        <taxon>Roseburia</taxon>
    </lineage>
</organism>
<dbReference type="STRING" id="585394.RHOM_13860"/>
<dbReference type="Proteomes" id="UP000008178">
    <property type="component" value="Chromosome"/>
</dbReference>
<evidence type="ECO:0000313" key="2">
    <source>
        <dbReference type="Proteomes" id="UP000008178"/>
    </source>
</evidence>
<dbReference type="KEGG" id="rho:RHOM_13860"/>